<dbReference type="InParanoid" id="S8DT62"/>
<keyword evidence="2" id="KW-1185">Reference proteome</keyword>
<dbReference type="Proteomes" id="UP000015241">
    <property type="component" value="Unassembled WGS sequence"/>
</dbReference>
<dbReference type="EMBL" id="KE504200">
    <property type="protein sequence ID" value="EPS95777.1"/>
    <property type="molecule type" value="Genomic_DNA"/>
</dbReference>
<dbReference type="AlphaFoldDB" id="S8DT62"/>
<evidence type="ECO:0000313" key="2">
    <source>
        <dbReference type="Proteomes" id="UP000015241"/>
    </source>
</evidence>
<protein>
    <submittedName>
        <fullName evidence="1">Uncharacterized protein</fullName>
    </submittedName>
</protein>
<dbReference type="OrthoDB" id="3222238at2759"/>
<name>S8DT62_FOMSC</name>
<dbReference type="HOGENOM" id="CLU_1428014_0_0_1"/>
<dbReference type="Gene3D" id="3.80.10.10">
    <property type="entry name" value="Ribonuclease Inhibitor"/>
    <property type="match status" value="1"/>
</dbReference>
<gene>
    <name evidence="1" type="ORF">FOMPIDRAFT_1025622</name>
</gene>
<evidence type="ECO:0000313" key="1">
    <source>
        <dbReference type="EMBL" id="EPS95777.1"/>
    </source>
</evidence>
<dbReference type="InterPro" id="IPR032675">
    <property type="entry name" value="LRR_dom_sf"/>
</dbReference>
<accession>S8DT62</accession>
<sequence length="190" mass="20935">MPFDPSPTFDVDSPHTLISIISPFLRLPHVTSFSVTTNKETWLVDDDGLRVIGDAWPELVSLHVSCKPVGVQEPVAASIHGIAALARRCTGLRSVKLSSLAMLRAARIVEAPYLVSGNRWLPDDVDFPEDRVISNIDVARLVDILWPLFGVAYSPAVDVFSEKWRAVLREVVRVQNEQEKEAGGGVAPER</sequence>
<organism evidence="1 2">
    <name type="scientific">Fomitopsis schrenkii</name>
    <name type="common">Brown rot fungus</name>
    <dbReference type="NCBI Taxonomy" id="2126942"/>
    <lineage>
        <taxon>Eukaryota</taxon>
        <taxon>Fungi</taxon>
        <taxon>Dikarya</taxon>
        <taxon>Basidiomycota</taxon>
        <taxon>Agaricomycotina</taxon>
        <taxon>Agaricomycetes</taxon>
        <taxon>Polyporales</taxon>
        <taxon>Fomitopsis</taxon>
    </lineage>
</organism>
<reference evidence="1 2" key="1">
    <citation type="journal article" date="2012" name="Science">
        <title>The Paleozoic origin of enzymatic lignin decomposition reconstructed from 31 fungal genomes.</title>
        <authorList>
            <person name="Floudas D."/>
            <person name="Binder M."/>
            <person name="Riley R."/>
            <person name="Barry K."/>
            <person name="Blanchette R.A."/>
            <person name="Henrissat B."/>
            <person name="Martinez A.T."/>
            <person name="Otillar R."/>
            <person name="Spatafora J.W."/>
            <person name="Yadav J.S."/>
            <person name="Aerts A."/>
            <person name="Benoit I."/>
            <person name="Boyd A."/>
            <person name="Carlson A."/>
            <person name="Copeland A."/>
            <person name="Coutinho P.M."/>
            <person name="de Vries R.P."/>
            <person name="Ferreira P."/>
            <person name="Findley K."/>
            <person name="Foster B."/>
            <person name="Gaskell J."/>
            <person name="Glotzer D."/>
            <person name="Gorecki P."/>
            <person name="Heitman J."/>
            <person name="Hesse C."/>
            <person name="Hori C."/>
            <person name="Igarashi K."/>
            <person name="Jurgens J.A."/>
            <person name="Kallen N."/>
            <person name="Kersten P."/>
            <person name="Kohler A."/>
            <person name="Kuees U."/>
            <person name="Kumar T.K.A."/>
            <person name="Kuo A."/>
            <person name="LaButti K."/>
            <person name="Larrondo L.F."/>
            <person name="Lindquist E."/>
            <person name="Ling A."/>
            <person name="Lombard V."/>
            <person name="Lucas S."/>
            <person name="Lundell T."/>
            <person name="Martin R."/>
            <person name="McLaughlin D.J."/>
            <person name="Morgenstern I."/>
            <person name="Morin E."/>
            <person name="Murat C."/>
            <person name="Nagy L.G."/>
            <person name="Nolan M."/>
            <person name="Ohm R.A."/>
            <person name="Patyshakuliyeva A."/>
            <person name="Rokas A."/>
            <person name="Ruiz-Duenas F.J."/>
            <person name="Sabat G."/>
            <person name="Salamov A."/>
            <person name="Samejima M."/>
            <person name="Schmutz J."/>
            <person name="Slot J.C."/>
            <person name="St John F."/>
            <person name="Stenlid J."/>
            <person name="Sun H."/>
            <person name="Sun S."/>
            <person name="Syed K."/>
            <person name="Tsang A."/>
            <person name="Wiebenga A."/>
            <person name="Young D."/>
            <person name="Pisabarro A."/>
            <person name="Eastwood D.C."/>
            <person name="Martin F."/>
            <person name="Cullen D."/>
            <person name="Grigoriev I.V."/>
            <person name="Hibbett D.S."/>
        </authorList>
    </citation>
    <scope>NUCLEOTIDE SEQUENCE</scope>
    <source>
        <strain evidence="2">FP-58527</strain>
    </source>
</reference>
<proteinExistence type="predicted"/>